<evidence type="ECO:0000259" key="9">
    <source>
        <dbReference type="PROSITE" id="PS50860"/>
    </source>
</evidence>
<accession>A0A1W1VIB1</accession>
<dbReference type="AlphaFoldDB" id="A0A1W1VIB1"/>
<dbReference type="GO" id="GO:0004813">
    <property type="term" value="F:alanine-tRNA ligase activity"/>
    <property type="evidence" value="ECO:0007669"/>
    <property type="project" value="InterPro"/>
</dbReference>
<evidence type="ECO:0000256" key="3">
    <source>
        <dbReference type="ARBA" id="ARBA00022598"/>
    </source>
</evidence>
<gene>
    <name evidence="10" type="ORF">SAMN00790413_01806</name>
</gene>
<dbReference type="SUPFAM" id="SSF50447">
    <property type="entry name" value="Translation proteins"/>
    <property type="match status" value="1"/>
</dbReference>
<evidence type="ECO:0000313" key="10">
    <source>
        <dbReference type="EMBL" id="SMB93013.1"/>
    </source>
</evidence>
<dbReference type="SUPFAM" id="SSF55186">
    <property type="entry name" value="ThrRS/AlaRS common domain"/>
    <property type="match status" value="1"/>
</dbReference>
<reference evidence="10 11" key="1">
    <citation type="submission" date="2017-04" db="EMBL/GenBank/DDBJ databases">
        <authorList>
            <person name="Afonso C.L."/>
            <person name="Miller P.J."/>
            <person name="Scott M.A."/>
            <person name="Spackman E."/>
            <person name="Goraichik I."/>
            <person name="Dimitrov K.M."/>
            <person name="Suarez D.L."/>
            <person name="Swayne D.E."/>
        </authorList>
    </citation>
    <scope>NUCLEOTIDE SEQUENCE [LARGE SCALE GENOMIC DNA]</scope>
    <source>
        <strain evidence="10 11">KR-140</strain>
    </source>
</reference>
<keyword evidence="2" id="KW-0820">tRNA-binding</keyword>
<keyword evidence="8 10" id="KW-0030">Aminoacyl-tRNA synthetase</keyword>
<evidence type="ECO:0000313" key="11">
    <source>
        <dbReference type="Proteomes" id="UP000192582"/>
    </source>
</evidence>
<dbReference type="GO" id="GO:0006419">
    <property type="term" value="P:alanyl-tRNA aminoacylation"/>
    <property type="evidence" value="ECO:0007669"/>
    <property type="project" value="InterPro"/>
</dbReference>
<dbReference type="PANTHER" id="PTHR11777:SF9">
    <property type="entry name" value="ALANINE--TRNA LIGASE, CYTOPLASMIC"/>
    <property type="match status" value="1"/>
</dbReference>
<keyword evidence="6" id="KW-0694">RNA-binding</keyword>
<dbReference type="RefSeq" id="WP_084050901.1">
    <property type="nucleotide sequence ID" value="NZ_FWWU01000009.1"/>
</dbReference>
<organism evidence="10 11">
    <name type="scientific">Deinococcus hopiensis KR-140</name>
    <dbReference type="NCBI Taxonomy" id="695939"/>
    <lineage>
        <taxon>Bacteria</taxon>
        <taxon>Thermotogati</taxon>
        <taxon>Deinococcota</taxon>
        <taxon>Deinococci</taxon>
        <taxon>Deinococcales</taxon>
        <taxon>Deinococcaceae</taxon>
        <taxon>Deinococcus</taxon>
    </lineage>
</organism>
<keyword evidence="11" id="KW-1185">Reference proteome</keyword>
<protein>
    <submittedName>
        <fullName evidence="10">Alanyl-tRNA synthetase</fullName>
    </submittedName>
</protein>
<evidence type="ECO:0000256" key="2">
    <source>
        <dbReference type="ARBA" id="ARBA00022555"/>
    </source>
</evidence>
<evidence type="ECO:0000256" key="7">
    <source>
        <dbReference type="ARBA" id="ARBA00022917"/>
    </source>
</evidence>
<dbReference type="PANTHER" id="PTHR11777">
    <property type="entry name" value="ALANYL-TRNA SYNTHETASE"/>
    <property type="match status" value="1"/>
</dbReference>
<dbReference type="Gene3D" id="3.10.310.40">
    <property type="match status" value="1"/>
</dbReference>
<dbReference type="GO" id="GO:0000049">
    <property type="term" value="F:tRNA binding"/>
    <property type="evidence" value="ECO:0007669"/>
    <property type="project" value="UniProtKB-KW"/>
</dbReference>
<dbReference type="SMART" id="SM00863">
    <property type="entry name" value="tRNA_SAD"/>
    <property type="match status" value="1"/>
</dbReference>
<dbReference type="Proteomes" id="UP000192582">
    <property type="component" value="Unassembled WGS sequence"/>
</dbReference>
<dbReference type="Gene3D" id="3.30.980.10">
    <property type="entry name" value="Threonyl-trna Synthetase, Chain A, domain 2"/>
    <property type="match status" value="1"/>
</dbReference>
<dbReference type="Pfam" id="PF07973">
    <property type="entry name" value="tRNA_SAD"/>
    <property type="match status" value="1"/>
</dbReference>
<dbReference type="EMBL" id="FWWU01000009">
    <property type="protein sequence ID" value="SMB93013.1"/>
    <property type="molecule type" value="Genomic_DNA"/>
</dbReference>
<name>A0A1W1VIB1_9DEIO</name>
<dbReference type="InterPro" id="IPR009000">
    <property type="entry name" value="Transl_B-barrel_sf"/>
</dbReference>
<dbReference type="PROSITE" id="PS50860">
    <property type="entry name" value="AA_TRNA_LIGASE_II_ALA"/>
    <property type="match status" value="1"/>
</dbReference>
<sequence>MTRALYHELPTRLTFTATVTDVQGERVALDATAFYPEGGGQNADVGLLRWVGKEARVADTRKDKASGVIWHTLEGGVPAVGREVTGEVDPGTRWRNSARHSGEHLLAQAFYRINPAFRVVAVSMRHAESTIDLEGNPGEADVRAAETLLRETLGRTDLTLETPTVPEEDLHRYPLRRDAKVGGQVRLVIFREADGTPFDVSACGGTHMPHASRAAPVVVVRTERIRSGLTRVVFVAGEEASGFLGGVYRDARTLAQGFSTSVGALPGRVETLVQERNTLKEEVTALRAGLARLQVAASPVEDVVGVSLRCVTLDDAALLSGTLENVPVGEVRAVLVPGGRCGVASGHPEVPAGALLSASLKATGGKGGGRPELAQGTTGQPQAFLAAVRGALEALRQGQVS</sequence>
<dbReference type="InterPro" id="IPR050058">
    <property type="entry name" value="Ala-tRNA_ligase"/>
</dbReference>
<evidence type="ECO:0000256" key="5">
    <source>
        <dbReference type="ARBA" id="ARBA00022840"/>
    </source>
</evidence>
<dbReference type="OrthoDB" id="9812949at2"/>
<dbReference type="InterPro" id="IPR012947">
    <property type="entry name" value="tRNA_SAD"/>
</dbReference>
<evidence type="ECO:0000256" key="8">
    <source>
        <dbReference type="ARBA" id="ARBA00023146"/>
    </source>
</evidence>
<dbReference type="Gene3D" id="2.40.30.130">
    <property type="match status" value="1"/>
</dbReference>
<dbReference type="InterPro" id="IPR018164">
    <property type="entry name" value="Ala-tRNA-synth_IIc_N"/>
</dbReference>
<dbReference type="Pfam" id="PF01411">
    <property type="entry name" value="tRNA-synt_2c"/>
    <property type="match status" value="1"/>
</dbReference>
<dbReference type="InterPro" id="IPR018163">
    <property type="entry name" value="Thr/Ala-tRNA-synth_IIc_edit"/>
</dbReference>
<keyword evidence="4" id="KW-0547">Nucleotide-binding</keyword>
<dbReference type="GO" id="GO:0002161">
    <property type="term" value="F:aminoacyl-tRNA deacylase activity"/>
    <property type="evidence" value="ECO:0007669"/>
    <property type="project" value="TreeGrafter"/>
</dbReference>
<comment type="similarity">
    <text evidence="1">Belongs to the class-II aminoacyl-tRNA synthetase family.</text>
</comment>
<keyword evidence="3" id="KW-0436">Ligase</keyword>
<evidence type="ECO:0000256" key="6">
    <source>
        <dbReference type="ARBA" id="ARBA00022884"/>
    </source>
</evidence>
<dbReference type="STRING" id="695939.SAMN00790413_01806"/>
<evidence type="ECO:0000256" key="1">
    <source>
        <dbReference type="ARBA" id="ARBA00008226"/>
    </source>
</evidence>
<keyword evidence="7" id="KW-0648">Protein biosynthesis</keyword>
<proteinExistence type="inferred from homology"/>
<evidence type="ECO:0000256" key="4">
    <source>
        <dbReference type="ARBA" id="ARBA00022741"/>
    </source>
</evidence>
<keyword evidence="5" id="KW-0067">ATP-binding</keyword>
<dbReference type="GO" id="GO:0005524">
    <property type="term" value="F:ATP binding"/>
    <property type="evidence" value="ECO:0007669"/>
    <property type="project" value="UniProtKB-KW"/>
</dbReference>
<dbReference type="GO" id="GO:0005829">
    <property type="term" value="C:cytosol"/>
    <property type="evidence" value="ECO:0007669"/>
    <property type="project" value="TreeGrafter"/>
</dbReference>
<feature type="domain" description="Alanyl-transfer RNA synthetases family profile" evidence="9">
    <location>
        <begin position="1"/>
        <end position="246"/>
    </location>
</feature>
<dbReference type="InterPro" id="IPR018165">
    <property type="entry name" value="Ala-tRNA-synth_IIc_core"/>
</dbReference>